<dbReference type="EMBL" id="MNCJ02000319">
    <property type="protein sequence ID" value="KAF5810803.1"/>
    <property type="molecule type" value="Genomic_DNA"/>
</dbReference>
<organism evidence="2 3">
    <name type="scientific">Helianthus annuus</name>
    <name type="common">Common sunflower</name>
    <dbReference type="NCBI Taxonomy" id="4232"/>
    <lineage>
        <taxon>Eukaryota</taxon>
        <taxon>Viridiplantae</taxon>
        <taxon>Streptophyta</taxon>
        <taxon>Embryophyta</taxon>
        <taxon>Tracheophyta</taxon>
        <taxon>Spermatophyta</taxon>
        <taxon>Magnoliopsida</taxon>
        <taxon>eudicotyledons</taxon>
        <taxon>Gunneridae</taxon>
        <taxon>Pentapetalae</taxon>
        <taxon>asterids</taxon>
        <taxon>campanulids</taxon>
        <taxon>Asterales</taxon>
        <taxon>Asteraceae</taxon>
        <taxon>Asteroideae</taxon>
        <taxon>Heliantheae alliance</taxon>
        <taxon>Heliantheae</taxon>
        <taxon>Helianthus</taxon>
    </lineage>
</organism>
<dbReference type="Proteomes" id="UP000215914">
    <property type="component" value="Unassembled WGS sequence"/>
</dbReference>
<name>A0A9K3NTH0_HELAN</name>
<feature type="region of interest" description="Disordered" evidence="1">
    <location>
        <begin position="1"/>
        <end position="46"/>
    </location>
</feature>
<sequence length="46" mass="5258">MSLMPGSSDYELAPHQSFDGRNFLQTNEMQPNNDYSCHDQTPLQLV</sequence>
<feature type="compositionally biased region" description="Polar residues" evidence="1">
    <location>
        <begin position="23"/>
        <end position="46"/>
    </location>
</feature>
<keyword evidence="3" id="KW-1185">Reference proteome</keyword>
<dbReference type="Gramene" id="mRNA:HanXRQr2_Chr04g0173921">
    <property type="protein sequence ID" value="mRNA:HanXRQr2_Chr04g0173921"/>
    <property type="gene ID" value="HanXRQr2_Chr04g0173921"/>
</dbReference>
<gene>
    <name evidence="2" type="ORF">HanXRQr2_Chr04g0173921</name>
</gene>
<evidence type="ECO:0000256" key="1">
    <source>
        <dbReference type="SAM" id="MobiDB-lite"/>
    </source>
</evidence>
<protein>
    <submittedName>
        <fullName evidence="2">Uncharacterized protein</fullName>
    </submittedName>
</protein>
<reference evidence="2" key="2">
    <citation type="submission" date="2020-06" db="EMBL/GenBank/DDBJ databases">
        <title>Helianthus annuus Genome sequencing and assembly Release 2.</title>
        <authorList>
            <person name="Gouzy J."/>
            <person name="Langlade N."/>
            <person name="Munos S."/>
        </authorList>
    </citation>
    <scope>NUCLEOTIDE SEQUENCE</scope>
    <source>
        <tissue evidence="2">Leaves</tissue>
    </source>
</reference>
<comment type="caution">
    <text evidence="2">The sequence shown here is derived from an EMBL/GenBank/DDBJ whole genome shotgun (WGS) entry which is preliminary data.</text>
</comment>
<proteinExistence type="predicted"/>
<dbReference type="AlphaFoldDB" id="A0A9K3NTH0"/>
<accession>A0A9K3NTH0</accession>
<evidence type="ECO:0000313" key="3">
    <source>
        <dbReference type="Proteomes" id="UP000215914"/>
    </source>
</evidence>
<evidence type="ECO:0000313" key="2">
    <source>
        <dbReference type="EMBL" id="KAF5810803.1"/>
    </source>
</evidence>
<reference evidence="2" key="1">
    <citation type="journal article" date="2017" name="Nature">
        <title>The sunflower genome provides insights into oil metabolism, flowering and Asterid evolution.</title>
        <authorList>
            <person name="Badouin H."/>
            <person name="Gouzy J."/>
            <person name="Grassa C.J."/>
            <person name="Murat F."/>
            <person name="Staton S.E."/>
            <person name="Cottret L."/>
            <person name="Lelandais-Briere C."/>
            <person name="Owens G.L."/>
            <person name="Carrere S."/>
            <person name="Mayjonade B."/>
            <person name="Legrand L."/>
            <person name="Gill N."/>
            <person name="Kane N.C."/>
            <person name="Bowers J.E."/>
            <person name="Hubner S."/>
            <person name="Bellec A."/>
            <person name="Berard A."/>
            <person name="Berges H."/>
            <person name="Blanchet N."/>
            <person name="Boniface M.C."/>
            <person name="Brunel D."/>
            <person name="Catrice O."/>
            <person name="Chaidir N."/>
            <person name="Claudel C."/>
            <person name="Donnadieu C."/>
            <person name="Faraut T."/>
            <person name="Fievet G."/>
            <person name="Helmstetter N."/>
            <person name="King M."/>
            <person name="Knapp S.J."/>
            <person name="Lai Z."/>
            <person name="Le Paslier M.C."/>
            <person name="Lippi Y."/>
            <person name="Lorenzon L."/>
            <person name="Mandel J.R."/>
            <person name="Marage G."/>
            <person name="Marchand G."/>
            <person name="Marquand E."/>
            <person name="Bret-Mestries E."/>
            <person name="Morien E."/>
            <person name="Nambeesan S."/>
            <person name="Nguyen T."/>
            <person name="Pegot-Espagnet P."/>
            <person name="Pouilly N."/>
            <person name="Raftis F."/>
            <person name="Sallet E."/>
            <person name="Schiex T."/>
            <person name="Thomas J."/>
            <person name="Vandecasteele C."/>
            <person name="Vares D."/>
            <person name="Vear F."/>
            <person name="Vautrin S."/>
            <person name="Crespi M."/>
            <person name="Mangin B."/>
            <person name="Burke J.M."/>
            <person name="Salse J."/>
            <person name="Munos S."/>
            <person name="Vincourt P."/>
            <person name="Rieseberg L.H."/>
            <person name="Langlade N.B."/>
        </authorList>
    </citation>
    <scope>NUCLEOTIDE SEQUENCE</scope>
    <source>
        <tissue evidence="2">Leaves</tissue>
    </source>
</reference>